<evidence type="ECO:0000313" key="3">
    <source>
        <dbReference type="EMBL" id="CAF1670974.1"/>
    </source>
</evidence>
<dbReference type="InterPro" id="IPR011600">
    <property type="entry name" value="Pept_C14_caspase"/>
</dbReference>
<dbReference type="GO" id="GO:0006508">
    <property type="term" value="P:proteolysis"/>
    <property type="evidence" value="ECO:0007669"/>
    <property type="project" value="InterPro"/>
</dbReference>
<comment type="similarity">
    <text evidence="1">Belongs to the peptidase C14A family.</text>
</comment>
<feature type="domain" description="Caspase family p20" evidence="2">
    <location>
        <begin position="12"/>
        <end position="114"/>
    </location>
</feature>
<dbReference type="InterPro" id="IPR001309">
    <property type="entry name" value="Pept_C14_p20"/>
</dbReference>
<organism evidence="3 5">
    <name type="scientific">Didymodactylos carnosus</name>
    <dbReference type="NCBI Taxonomy" id="1234261"/>
    <lineage>
        <taxon>Eukaryota</taxon>
        <taxon>Metazoa</taxon>
        <taxon>Spiralia</taxon>
        <taxon>Gnathifera</taxon>
        <taxon>Rotifera</taxon>
        <taxon>Eurotatoria</taxon>
        <taxon>Bdelloidea</taxon>
        <taxon>Philodinida</taxon>
        <taxon>Philodinidae</taxon>
        <taxon>Didymodactylos</taxon>
    </lineage>
</organism>
<dbReference type="GO" id="GO:0005737">
    <property type="term" value="C:cytoplasm"/>
    <property type="evidence" value="ECO:0007669"/>
    <property type="project" value="TreeGrafter"/>
</dbReference>
<dbReference type="Gene3D" id="3.40.50.1460">
    <property type="match status" value="1"/>
</dbReference>
<proteinExistence type="inferred from homology"/>
<dbReference type="GO" id="GO:0006915">
    <property type="term" value="P:apoptotic process"/>
    <property type="evidence" value="ECO:0007669"/>
    <property type="project" value="TreeGrafter"/>
</dbReference>
<dbReference type="PROSITE" id="PS01121">
    <property type="entry name" value="CASPASE_HIS"/>
    <property type="match status" value="1"/>
</dbReference>
<dbReference type="PANTHER" id="PTHR10454:SF232">
    <property type="entry name" value="AT03047P-RELATED"/>
    <property type="match status" value="1"/>
</dbReference>
<gene>
    <name evidence="3" type="ORF">OVA965_LOCUS45723</name>
    <name evidence="4" type="ORF">TMI583_LOCUS49483</name>
</gene>
<evidence type="ECO:0000259" key="2">
    <source>
        <dbReference type="PROSITE" id="PS50208"/>
    </source>
</evidence>
<reference evidence="3" key="1">
    <citation type="submission" date="2021-02" db="EMBL/GenBank/DDBJ databases">
        <authorList>
            <person name="Nowell W R."/>
        </authorList>
    </citation>
    <scope>NUCLEOTIDE SEQUENCE</scope>
</reference>
<accession>A0A8S2GF20</accession>
<dbReference type="Pfam" id="PF00656">
    <property type="entry name" value="Peptidase_C14"/>
    <property type="match status" value="1"/>
</dbReference>
<dbReference type="InterPro" id="IPR029030">
    <property type="entry name" value="Caspase-like_dom_sf"/>
</dbReference>
<dbReference type="GO" id="GO:0004197">
    <property type="term" value="F:cysteine-type endopeptidase activity"/>
    <property type="evidence" value="ECO:0007669"/>
    <property type="project" value="InterPro"/>
</dbReference>
<dbReference type="Proteomes" id="UP000682733">
    <property type="component" value="Unassembled WGS sequence"/>
</dbReference>
<evidence type="ECO:0000313" key="5">
    <source>
        <dbReference type="Proteomes" id="UP000677228"/>
    </source>
</evidence>
<protein>
    <recommendedName>
        <fullName evidence="2">Caspase family p20 domain-containing protein</fullName>
    </recommendedName>
</protein>
<dbReference type="SMART" id="SM00115">
    <property type="entry name" value="CASc"/>
    <property type="match status" value="1"/>
</dbReference>
<dbReference type="InterPro" id="IPR002398">
    <property type="entry name" value="Pept_C14"/>
</dbReference>
<dbReference type="AlphaFoldDB" id="A0A8S2GF20"/>
<sequence length="121" mass="13528">TDSEEYCTSFLKRGLAIVVSNKYFEPETGLSIRVGTDLDASRLEQTLLDLGFTVKLYHNLMAKELVSVLDDVALNDHSNADCFLFVLLSHGDDKDLVYGCDRAISIDYLTQPFKRSSNTLS</sequence>
<dbReference type="Proteomes" id="UP000677228">
    <property type="component" value="Unassembled WGS sequence"/>
</dbReference>
<feature type="non-terminal residue" evidence="3">
    <location>
        <position position="1"/>
    </location>
</feature>
<dbReference type="InterPro" id="IPR015917">
    <property type="entry name" value="Pept_C14A"/>
</dbReference>
<dbReference type="GO" id="GO:0043525">
    <property type="term" value="P:positive regulation of neuron apoptotic process"/>
    <property type="evidence" value="ECO:0007669"/>
    <property type="project" value="TreeGrafter"/>
</dbReference>
<dbReference type="SUPFAM" id="SSF52129">
    <property type="entry name" value="Caspase-like"/>
    <property type="match status" value="1"/>
</dbReference>
<dbReference type="PROSITE" id="PS50208">
    <property type="entry name" value="CASPASE_P20"/>
    <property type="match status" value="1"/>
</dbReference>
<dbReference type="InterPro" id="IPR016129">
    <property type="entry name" value="Caspase_his_AS"/>
</dbReference>
<dbReference type="PRINTS" id="PR00376">
    <property type="entry name" value="IL1BCENZYME"/>
</dbReference>
<comment type="caution">
    <text evidence="3">The sequence shown here is derived from an EMBL/GenBank/DDBJ whole genome shotgun (WGS) entry which is preliminary data.</text>
</comment>
<feature type="non-terminal residue" evidence="3">
    <location>
        <position position="121"/>
    </location>
</feature>
<evidence type="ECO:0000313" key="4">
    <source>
        <dbReference type="EMBL" id="CAF4545248.1"/>
    </source>
</evidence>
<dbReference type="EMBL" id="CAJNOK010074559">
    <property type="protein sequence ID" value="CAF1670974.1"/>
    <property type="molecule type" value="Genomic_DNA"/>
</dbReference>
<evidence type="ECO:0000256" key="1">
    <source>
        <dbReference type="ARBA" id="ARBA00010134"/>
    </source>
</evidence>
<dbReference type="EMBL" id="CAJOBA010108237">
    <property type="protein sequence ID" value="CAF4545248.1"/>
    <property type="molecule type" value="Genomic_DNA"/>
</dbReference>
<dbReference type="PANTHER" id="PTHR10454">
    <property type="entry name" value="CASPASE"/>
    <property type="match status" value="1"/>
</dbReference>
<name>A0A8S2GF20_9BILA</name>